<proteinExistence type="predicted"/>
<feature type="region of interest" description="Disordered" evidence="1">
    <location>
        <begin position="48"/>
        <end position="76"/>
    </location>
</feature>
<protein>
    <submittedName>
        <fullName evidence="2">Uncharacterized protein</fullName>
    </submittedName>
</protein>
<dbReference type="AlphaFoldDB" id="A0A5C3R7C4"/>
<gene>
    <name evidence="2" type="ORF">BDV98DRAFT_599548</name>
</gene>
<name>A0A5C3R7C4_9AGAR</name>
<dbReference type="Proteomes" id="UP000305067">
    <property type="component" value="Unassembled WGS sequence"/>
</dbReference>
<organism evidence="2 3">
    <name type="scientific">Pterulicium gracile</name>
    <dbReference type="NCBI Taxonomy" id="1884261"/>
    <lineage>
        <taxon>Eukaryota</taxon>
        <taxon>Fungi</taxon>
        <taxon>Dikarya</taxon>
        <taxon>Basidiomycota</taxon>
        <taxon>Agaricomycotina</taxon>
        <taxon>Agaricomycetes</taxon>
        <taxon>Agaricomycetidae</taxon>
        <taxon>Agaricales</taxon>
        <taxon>Pleurotineae</taxon>
        <taxon>Pterulaceae</taxon>
        <taxon>Pterulicium</taxon>
    </lineage>
</organism>
<dbReference type="OrthoDB" id="3021720at2759"/>
<keyword evidence="3" id="KW-1185">Reference proteome</keyword>
<feature type="compositionally biased region" description="Polar residues" evidence="1">
    <location>
        <begin position="53"/>
        <end position="65"/>
    </location>
</feature>
<reference evidence="2 3" key="1">
    <citation type="journal article" date="2019" name="Nat. Ecol. Evol.">
        <title>Megaphylogeny resolves global patterns of mushroom evolution.</title>
        <authorList>
            <person name="Varga T."/>
            <person name="Krizsan K."/>
            <person name="Foldi C."/>
            <person name="Dima B."/>
            <person name="Sanchez-Garcia M."/>
            <person name="Sanchez-Ramirez S."/>
            <person name="Szollosi G.J."/>
            <person name="Szarkandi J.G."/>
            <person name="Papp V."/>
            <person name="Albert L."/>
            <person name="Andreopoulos W."/>
            <person name="Angelini C."/>
            <person name="Antonin V."/>
            <person name="Barry K.W."/>
            <person name="Bougher N.L."/>
            <person name="Buchanan P."/>
            <person name="Buyck B."/>
            <person name="Bense V."/>
            <person name="Catcheside P."/>
            <person name="Chovatia M."/>
            <person name="Cooper J."/>
            <person name="Damon W."/>
            <person name="Desjardin D."/>
            <person name="Finy P."/>
            <person name="Geml J."/>
            <person name="Haridas S."/>
            <person name="Hughes K."/>
            <person name="Justo A."/>
            <person name="Karasinski D."/>
            <person name="Kautmanova I."/>
            <person name="Kiss B."/>
            <person name="Kocsube S."/>
            <person name="Kotiranta H."/>
            <person name="LaButti K.M."/>
            <person name="Lechner B.E."/>
            <person name="Liimatainen K."/>
            <person name="Lipzen A."/>
            <person name="Lukacs Z."/>
            <person name="Mihaltcheva S."/>
            <person name="Morgado L.N."/>
            <person name="Niskanen T."/>
            <person name="Noordeloos M.E."/>
            <person name="Ohm R.A."/>
            <person name="Ortiz-Santana B."/>
            <person name="Ovrebo C."/>
            <person name="Racz N."/>
            <person name="Riley R."/>
            <person name="Savchenko A."/>
            <person name="Shiryaev A."/>
            <person name="Soop K."/>
            <person name="Spirin V."/>
            <person name="Szebenyi C."/>
            <person name="Tomsovsky M."/>
            <person name="Tulloss R.E."/>
            <person name="Uehling J."/>
            <person name="Grigoriev I.V."/>
            <person name="Vagvolgyi C."/>
            <person name="Papp T."/>
            <person name="Martin F.M."/>
            <person name="Miettinen O."/>
            <person name="Hibbett D.S."/>
            <person name="Nagy L.G."/>
        </authorList>
    </citation>
    <scope>NUCLEOTIDE SEQUENCE [LARGE SCALE GENOMIC DNA]</scope>
    <source>
        <strain evidence="2 3">CBS 309.79</strain>
    </source>
</reference>
<dbReference type="EMBL" id="ML178814">
    <property type="protein sequence ID" value="TFL07224.1"/>
    <property type="molecule type" value="Genomic_DNA"/>
</dbReference>
<evidence type="ECO:0000313" key="3">
    <source>
        <dbReference type="Proteomes" id="UP000305067"/>
    </source>
</evidence>
<evidence type="ECO:0000313" key="2">
    <source>
        <dbReference type="EMBL" id="TFL07224.1"/>
    </source>
</evidence>
<feature type="region of interest" description="Disordered" evidence="1">
    <location>
        <begin position="93"/>
        <end position="147"/>
    </location>
</feature>
<feature type="compositionally biased region" description="Low complexity" evidence="1">
    <location>
        <begin position="103"/>
        <end position="128"/>
    </location>
</feature>
<evidence type="ECO:0000256" key="1">
    <source>
        <dbReference type="SAM" id="MobiDB-lite"/>
    </source>
</evidence>
<accession>A0A5C3R7C4</accession>
<sequence length="235" mass="26907">MLPSAAVDLDRLLDPSYSSYKLSPTANNYLTLCVDHKGDFHDPDYRHFPISVRPSSPSRTRYNSHSPIPYYDEDEEEDIVEDEISIYYPDRAVKRSSPRHSPRSLLSSPSSSYSAFSQPSPSSCSTPLEDSYSYTSSPRRLQRHRHSPLPPIACDDEQSALFAAPPRSEADNHFVTDPEIPSVQVNSMRPLTPSPTCMNALRMQWYSVTLSMRFKVFRTKRSLRRRIFPQESRNT</sequence>